<protein>
    <submittedName>
        <fullName evidence="6">tRNA_bind domain-containing protein</fullName>
    </submittedName>
</protein>
<dbReference type="Proteomes" id="UP000187406">
    <property type="component" value="Unassembled WGS sequence"/>
</dbReference>
<dbReference type="InterPro" id="IPR002547">
    <property type="entry name" value="tRNA-bd_dom"/>
</dbReference>
<evidence type="ECO:0000256" key="3">
    <source>
        <dbReference type="PROSITE-ProRule" id="PRU00209"/>
    </source>
</evidence>
<evidence type="ECO:0000313" key="6">
    <source>
        <dbReference type="EMBL" id="GAV85222.1"/>
    </source>
</evidence>
<dbReference type="InterPro" id="IPR012340">
    <property type="entry name" value="NA-bd_OB-fold"/>
</dbReference>
<keyword evidence="1 3" id="KW-0820">tRNA-binding</keyword>
<dbReference type="PANTHER" id="PTHR11586:SF47">
    <property type="entry name" value="NUCLEIC ACID-BINDING, OB-FOLD-LIKE PROTEIN"/>
    <property type="match status" value="1"/>
</dbReference>
<evidence type="ECO:0000259" key="5">
    <source>
        <dbReference type="PROSITE" id="PS50886"/>
    </source>
</evidence>
<dbReference type="Pfam" id="PF01588">
    <property type="entry name" value="tRNA_bind"/>
    <property type="match status" value="1"/>
</dbReference>
<keyword evidence="4" id="KW-0472">Membrane</keyword>
<keyword evidence="4" id="KW-1133">Transmembrane helix</keyword>
<evidence type="ECO:0000256" key="4">
    <source>
        <dbReference type="SAM" id="Phobius"/>
    </source>
</evidence>
<dbReference type="EMBL" id="BDDD01003492">
    <property type="protein sequence ID" value="GAV85222.1"/>
    <property type="molecule type" value="Genomic_DNA"/>
</dbReference>
<dbReference type="GO" id="GO:0000049">
    <property type="term" value="F:tRNA binding"/>
    <property type="evidence" value="ECO:0007669"/>
    <property type="project" value="UniProtKB-UniRule"/>
</dbReference>
<dbReference type="AlphaFoldDB" id="A0A1Q3CYE7"/>
<feature type="domain" description="TRNA-binding" evidence="5">
    <location>
        <begin position="1"/>
        <end position="96"/>
    </location>
</feature>
<gene>
    <name evidence="6" type="ORF">CFOL_v3_28660</name>
</gene>
<feature type="transmembrane region" description="Helical" evidence="4">
    <location>
        <begin position="98"/>
        <end position="121"/>
    </location>
</feature>
<evidence type="ECO:0000256" key="1">
    <source>
        <dbReference type="ARBA" id="ARBA00022555"/>
    </source>
</evidence>
<dbReference type="Gene3D" id="2.40.50.140">
    <property type="entry name" value="Nucleic acid-binding proteins"/>
    <property type="match status" value="1"/>
</dbReference>
<dbReference type="PANTHER" id="PTHR11586">
    <property type="entry name" value="TRNA-AMINOACYLATION COFACTOR ARC1 FAMILY MEMBER"/>
    <property type="match status" value="1"/>
</dbReference>
<reference evidence="7" key="1">
    <citation type="submission" date="2016-04" db="EMBL/GenBank/DDBJ databases">
        <title>Cephalotus genome sequencing.</title>
        <authorList>
            <person name="Fukushima K."/>
            <person name="Hasebe M."/>
            <person name="Fang X."/>
        </authorList>
    </citation>
    <scope>NUCLEOTIDE SEQUENCE [LARGE SCALE GENOMIC DNA]</scope>
    <source>
        <strain evidence="7">cv. St1</strain>
    </source>
</reference>
<name>A0A1Q3CYE7_CEPFO</name>
<proteinExistence type="predicted"/>
<keyword evidence="7" id="KW-1185">Reference proteome</keyword>
<dbReference type="OrthoDB" id="19141at2759"/>
<comment type="caution">
    <text evidence="6">The sequence shown here is derived from an EMBL/GenBank/DDBJ whole genome shotgun (WGS) entry which is preliminary data.</text>
</comment>
<evidence type="ECO:0000256" key="2">
    <source>
        <dbReference type="ARBA" id="ARBA00022884"/>
    </source>
</evidence>
<organism evidence="6 7">
    <name type="scientific">Cephalotus follicularis</name>
    <name type="common">Albany pitcher plant</name>
    <dbReference type="NCBI Taxonomy" id="3775"/>
    <lineage>
        <taxon>Eukaryota</taxon>
        <taxon>Viridiplantae</taxon>
        <taxon>Streptophyta</taxon>
        <taxon>Embryophyta</taxon>
        <taxon>Tracheophyta</taxon>
        <taxon>Spermatophyta</taxon>
        <taxon>Magnoliopsida</taxon>
        <taxon>eudicotyledons</taxon>
        <taxon>Gunneridae</taxon>
        <taxon>Pentapetalae</taxon>
        <taxon>rosids</taxon>
        <taxon>fabids</taxon>
        <taxon>Oxalidales</taxon>
        <taxon>Cephalotaceae</taxon>
        <taxon>Cephalotus</taxon>
    </lineage>
</organism>
<accession>A0A1Q3CYE7</accession>
<keyword evidence="4" id="KW-0812">Transmembrane</keyword>
<keyword evidence="2 3" id="KW-0694">RNA-binding</keyword>
<dbReference type="SUPFAM" id="SSF50249">
    <property type="entry name" value="Nucleic acid-binding proteins"/>
    <property type="match status" value="1"/>
</dbReference>
<dbReference type="STRING" id="3775.A0A1Q3CYE7"/>
<sequence length="169" mass="18997">MVGHIVKAWRHEKADSLYVEEVDVGEGVPKIICSGLVNYIPLDQLQDRKVVVLSNLKPTNMHGTKPCRMLAASDASHHHVELLVPSQISLLVDKAMHYFVSLYLLRIVSFLFPIISFYTFLHIQKEKNWELVQTHLVTDASCNAMLGDHIMQTSAGSVVYKSLKNANIS</sequence>
<evidence type="ECO:0000313" key="7">
    <source>
        <dbReference type="Proteomes" id="UP000187406"/>
    </source>
</evidence>
<feature type="non-terminal residue" evidence="6">
    <location>
        <position position="169"/>
    </location>
</feature>
<dbReference type="InterPro" id="IPR051270">
    <property type="entry name" value="Tyrosine-tRNA_ligase_regulator"/>
</dbReference>
<dbReference type="InParanoid" id="A0A1Q3CYE7"/>
<dbReference type="PROSITE" id="PS50886">
    <property type="entry name" value="TRBD"/>
    <property type="match status" value="1"/>
</dbReference>